<evidence type="ECO:0008006" key="3">
    <source>
        <dbReference type="Google" id="ProtNLM"/>
    </source>
</evidence>
<accession>A0ABR2P0U0</accession>
<gene>
    <name evidence="1" type="ORF">V6N11_037252</name>
</gene>
<reference evidence="1 2" key="1">
    <citation type="journal article" date="2024" name="G3 (Bethesda)">
        <title>Genome assembly of Hibiscus sabdariffa L. provides insights into metabolisms of medicinal natural products.</title>
        <authorList>
            <person name="Kim T."/>
        </authorList>
    </citation>
    <scope>NUCLEOTIDE SEQUENCE [LARGE SCALE GENOMIC DNA]</scope>
    <source>
        <strain evidence="1">TK-2024</strain>
        <tissue evidence="1">Old leaves</tissue>
    </source>
</reference>
<comment type="caution">
    <text evidence="1">The sequence shown here is derived from an EMBL/GenBank/DDBJ whole genome shotgun (WGS) entry which is preliminary data.</text>
</comment>
<protein>
    <recommendedName>
        <fullName evidence="3">Reverse transcriptase zinc-binding domain-containing protein</fullName>
    </recommendedName>
</protein>
<evidence type="ECO:0000313" key="1">
    <source>
        <dbReference type="EMBL" id="KAK8982075.1"/>
    </source>
</evidence>
<sequence>MGLGDDLCLLYQNHTETVFHVFRECIYIQKVLTTVGFFVPLPFGPFLNCHEWICAALLDRERLTHLVTLLWSIWNPRNRWVHDAKLTPACFVDDIVKTFLANVVSACLTYVDTLADSGA</sequence>
<dbReference type="EMBL" id="JBBPBN010000086">
    <property type="protein sequence ID" value="KAK8982075.1"/>
    <property type="molecule type" value="Genomic_DNA"/>
</dbReference>
<organism evidence="1 2">
    <name type="scientific">Hibiscus sabdariffa</name>
    <name type="common">roselle</name>
    <dbReference type="NCBI Taxonomy" id="183260"/>
    <lineage>
        <taxon>Eukaryota</taxon>
        <taxon>Viridiplantae</taxon>
        <taxon>Streptophyta</taxon>
        <taxon>Embryophyta</taxon>
        <taxon>Tracheophyta</taxon>
        <taxon>Spermatophyta</taxon>
        <taxon>Magnoliopsida</taxon>
        <taxon>eudicotyledons</taxon>
        <taxon>Gunneridae</taxon>
        <taxon>Pentapetalae</taxon>
        <taxon>rosids</taxon>
        <taxon>malvids</taxon>
        <taxon>Malvales</taxon>
        <taxon>Malvaceae</taxon>
        <taxon>Malvoideae</taxon>
        <taxon>Hibiscus</taxon>
    </lineage>
</organism>
<keyword evidence="2" id="KW-1185">Reference proteome</keyword>
<dbReference type="Proteomes" id="UP001396334">
    <property type="component" value="Unassembled WGS sequence"/>
</dbReference>
<proteinExistence type="predicted"/>
<name>A0ABR2P0U0_9ROSI</name>
<evidence type="ECO:0000313" key="2">
    <source>
        <dbReference type="Proteomes" id="UP001396334"/>
    </source>
</evidence>